<dbReference type="InterPro" id="IPR029149">
    <property type="entry name" value="Creatin/AminoP/Spt16_N"/>
</dbReference>
<dbReference type="PANTHER" id="PTHR46112">
    <property type="entry name" value="AMINOPEPTIDASE"/>
    <property type="match status" value="1"/>
</dbReference>
<evidence type="ECO:0000259" key="1">
    <source>
        <dbReference type="Pfam" id="PF00557"/>
    </source>
</evidence>
<dbReference type="InterPro" id="IPR000587">
    <property type="entry name" value="Creatinase_N"/>
</dbReference>
<protein>
    <submittedName>
        <fullName evidence="3">M24 family metallopeptidase</fullName>
    </submittedName>
</protein>
<evidence type="ECO:0000313" key="3">
    <source>
        <dbReference type="EMBL" id="CAB3978272.1"/>
    </source>
</evidence>
<dbReference type="InterPro" id="IPR000994">
    <property type="entry name" value="Pept_M24"/>
</dbReference>
<proteinExistence type="predicted"/>
<evidence type="ECO:0000259" key="2">
    <source>
        <dbReference type="Pfam" id="PF01321"/>
    </source>
</evidence>
<keyword evidence="4" id="KW-1185">Reference proteome</keyword>
<dbReference type="Gene3D" id="3.40.350.10">
    <property type="entry name" value="Creatinase/prolidase N-terminal domain"/>
    <property type="match status" value="1"/>
</dbReference>
<dbReference type="Pfam" id="PF01321">
    <property type="entry name" value="Creatinase_N"/>
    <property type="match status" value="1"/>
</dbReference>
<dbReference type="AlphaFoldDB" id="A0A7D9HC66"/>
<feature type="non-terminal residue" evidence="3">
    <location>
        <position position="393"/>
    </location>
</feature>
<gene>
    <name evidence="3" type="ORF">PACLA_8A062088</name>
</gene>
<sequence>KADEVQPTFSAQEMIRRQDTLRRHMETAGLDACVFTSHHNVFYFSDFLYCKFGRNYGYIVTKEKAISVSACIEYGQPWRRTFGDNIVYTDWHKDNFFHAVKQELGDVKNIGLEFDVVSLDEYRKFSDAFPNTNFQDVGESAMCMRLIKSDEELELIRQGARIADLGAEAAKKMIREGTREYEVALVGTEVMVKEIAKTYRHHELRDTWLMLQSGINSDGGHNSPTSRQLEKGDIMVMNSFPMPAGYHSAVERTLFLGHVPSDRHMELWEINCKVHRRGLELIKPGARCCDIANELNEIYLEHDLLKYRTFGYGHSFGVLAHYYGREAGLELREHVEAVLEPNMVLSMEPHITIPQGEPGAGGYREHDVLIVHDHGSENITKFPFGPEYNIVNN</sequence>
<dbReference type="SUPFAM" id="SSF55920">
    <property type="entry name" value="Creatinase/aminopeptidase"/>
    <property type="match status" value="1"/>
</dbReference>
<name>A0A7D9HC66_PARCT</name>
<dbReference type="GO" id="GO:0004177">
    <property type="term" value="F:aminopeptidase activity"/>
    <property type="evidence" value="ECO:0007669"/>
    <property type="project" value="UniProtKB-ARBA"/>
</dbReference>
<dbReference type="PANTHER" id="PTHR46112:SF2">
    <property type="entry name" value="XAA-PRO AMINOPEPTIDASE P-RELATED"/>
    <property type="match status" value="1"/>
</dbReference>
<dbReference type="Gene3D" id="3.90.230.10">
    <property type="entry name" value="Creatinase/methionine aminopeptidase superfamily"/>
    <property type="match status" value="1"/>
</dbReference>
<dbReference type="Proteomes" id="UP001152795">
    <property type="component" value="Unassembled WGS sequence"/>
</dbReference>
<feature type="domain" description="Creatinase N-terminal" evidence="2">
    <location>
        <begin position="17"/>
        <end position="147"/>
    </location>
</feature>
<feature type="domain" description="Peptidase M24" evidence="1">
    <location>
        <begin position="154"/>
        <end position="371"/>
    </location>
</feature>
<evidence type="ECO:0000313" key="4">
    <source>
        <dbReference type="Proteomes" id="UP001152795"/>
    </source>
</evidence>
<dbReference type="OrthoDB" id="4215474at2759"/>
<accession>A0A7D9HC66</accession>
<comment type="caution">
    <text evidence="3">The sequence shown here is derived from an EMBL/GenBank/DDBJ whole genome shotgun (WGS) entry which is preliminary data.</text>
</comment>
<dbReference type="InterPro" id="IPR050659">
    <property type="entry name" value="Peptidase_M24B"/>
</dbReference>
<dbReference type="InterPro" id="IPR036005">
    <property type="entry name" value="Creatinase/aminopeptidase-like"/>
</dbReference>
<dbReference type="SUPFAM" id="SSF53092">
    <property type="entry name" value="Creatinase/prolidase N-terminal domain"/>
    <property type="match status" value="1"/>
</dbReference>
<dbReference type="EMBL" id="CACRXK020000100">
    <property type="protein sequence ID" value="CAB3978272.1"/>
    <property type="molecule type" value="Genomic_DNA"/>
</dbReference>
<organism evidence="3 4">
    <name type="scientific">Paramuricea clavata</name>
    <name type="common">Red gorgonian</name>
    <name type="synonym">Violescent sea-whip</name>
    <dbReference type="NCBI Taxonomy" id="317549"/>
    <lineage>
        <taxon>Eukaryota</taxon>
        <taxon>Metazoa</taxon>
        <taxon>Cnidaria</taxon>
        <taxon>Anthozoa</taxon>
        <taxon>Octocorallia</taxon>
        <taxon>Malacalcyonacea</taxon>
        <taxon>Plexauridae</taxon>
        <taxon>Paramuricea</taxon>
    </lineage>
</organism>
<reference evidence="3" key="1">
    <citation type="submission" date="2020-04" db="EMBL/GenBank/DDBJ databases">
        <authorList>
            <person name="Alioto T."/>
            <person name="Alioto T."/>
            <person name="Gomez Garrido J."/>
        </authorList>
    </citation>
    <scope>NUCLEOTIDE SEQUENCE</scope>
    <source>
        <strain evidence="3">A484AB</strain>
    </source>
</reference>
<dbReference type="Pfam" id="PF00557">
    <property type="entry name" value="Peptidase_M24"/>
    <property type="match status" value="1"/>
</dbReference>